<evidence type="ECO:0000259" key="3">
    <source>
        <dbReference type="Pfam" id="PF02801"/>
    </source>
</evidence>
<organism evidence="4 5">
    <name type="scientific">Anaerocolumna cellulosilytica</name>
    <dbReference type="NCBI Taxonomy" id="433286"/>
    <lineage>
        <taxon>Bacteria</taxon>
        <taxon>Bacillati</taxon>
        <taxon>Bacillota</taxon>
        <taxon>Clostridia</taxon>
        <taxon>Lachnospirales</taxon>
        <taxon>Lachnospiraceae</taxon>
        <taxon>Anaerocolumna</taxon>
    </lineage>
</organism>
<dbReference type="InterPro" id="IPR016039">
    <property type="entry name" value="Thiolase-like"/>
</dbReference>
<dbReference type="SUPFAM" id="SSF53901">
    <property type="entry name" value="Thiolase-like"/>
    <property type="match status" value="2"/>
</dbReference>
<dbReference type="KEGG" id="acel:acsn021_07710"/>
<proteinExistence type="inferred from homology"/>
<comment type="similarity">
    <text evidence="1">Belongs to the thiolase-like superfamily. Beta-ketoacyl-ACP synthases family.</text>
</comment>
<evidence type="ECO:0000256" key="1">
    <source>
        <dbReference type="RuleBase" id="RU003694"/>
    </source>
</evidence>
<feature type="domain" description="Beta-ketoacyl synthase C-terminal" evidence="3">
    <location>
        <begin position="273"/>
        <end position="357"/>
    </location>
</feature>
<evidence type="ECO:0000313" key="4">
    <source>
        <dbReference type="EMBL" id="BCJ93202.1"/>
    </source>
</evidence>
<gene>
    <name evidence="4" type="ORF">acsn021_07710</name>
</gene>
<dbReference type="Gene3D" id="3.40.47.10">
    <property type="match status" value="1"/>
</dbReference>
<keyword evidence="1" id="KW-0808">Transferase</keyword>
<dbReference type="EMBL" id="AP023367">
    <property type="protein sequence ID" value="BCJ93202.1"/>
    <property type="molecule type" value="Genomic_DNA"/>
</dbReference>
<feature type="domain" description="Beta-ketoacyl synthase-like N-terminal" evidence="2">
    <location>
        <begin position="52"/>
        <end position="179"/>
    </location>
</feature>
<dbReference type="InterPro" id="IPR014030">
    <property type="entry name" value="Ketoacyl_synth_N"/>
</dbReference>
<dbReference type="AlphaFoldDB" id="A0A6S6R0X6"/>
<dbReference type="Pfam" id="PF00109">
    <property type="entry name" value="ketoacyl-synt"/>
    <property type="match status" value="1"/>
</dbReference>
<evidence type="ECO:0000313" key="5">
    <source>
        <dbReference type="Proteomes" id="UP000515561"/>
    </source>
</evidence>
<accession>A0A6S6R0X6</accession>
<reference evidence="4 5" key="1">
    <citation type="journal article" date="2016" name="Int. J. Syst. Evol. Microbiol.">
        <title>Descriptions of Anaerotaenia torta gen. nov., sp. nov. and Anaerocolumna cellulosilytica gen. nov., sp. nov. isolated from a methanogenic reactor of cattle waste.</title>
        <authorList>
            <person name="Uek A."/>
            <person name="Ohtaki Y."/>
            <person name="Kaku N."/>
            <person name="Ueki K."/>
        </authorList>
    </citation>
    <scope>NUCLEOTIDE SEQUENCE [LARGE SCALE GENOMIC DNA]</scope>
    <source>
        <strain evidence="4 5">SN021</strain>
    </source>
</reference>
<dbReference type="GO" id="GO:0016746">
    <property type="term" value="F:acyltransferase activity"/>
    <property type="evidence" value="ECO:0007669"/>
    <property type="project" value="InterPro"/>
</dbReference>
<dbReference type="RefSeq" id="WP_184095117.1">
    <property type="nucleotide sequence ID" value="NZ_AP023367.1"/>
</dbReference>
<dbReference type="InterPro" id="IPR014031">
    <property type="entry name" value="Ketoacyl_synth_C"/>
</dbReference>
<evidence type="ECO:0000259" key="2">
    <source>
        <dbReference type="Pfam" id="PF00109"/>
    </source>
</evidence>
<dbReference type="Pfam" id="PF02801">
    <property type="entry name" value="Ketoacyl-synt_C"/>
    <property type="match status" value="1"/>
</dbReference>
<name>A0A6S6R0X6_9FIRM</name>
<dbReference type="Proteomes" id="UP000515561">
    <property type="component" value="Chromosome"/>
</dbReference>
<protein>
    <submittedName>
        <fullName evidence="4">Uncharacterized protein</fullName>
    </submittedName>
</protein>
<keyword evidence="5" id="KW-1185">Reference proteome</keyword>
<sequence length="395" mass="43984">MSCNRIFIRCIDVKSPVIPDGSDFEDTLFQPEQYWRAERLLDLKVLLKPHLKTVRRMNRTSSMAYLSASALMEKSGLVKDEYDPYQFGTVFSTTNASYENVLRILNTLYEAGREGVSPIDFTYSVGNSLISGITMQYNLKGPSTMLPMSEGLQIAKVILEENDASRILAGTYNICLSENLEYYRQFSYLKGEEKTFTGILENACGMVMREQAVSMLLENDSVHPDAKGCFLSGLAVKRKTKTSQTKAGEFHQDSAYEMHSISELSEFLSSDFEETISLALYDANILAEEVDAVFTCASGHPGMDFAEYEALERKVPNAIRVSIHGIFGANFGGNFMLNCAAAVTSLMKQKLPPSMGVKDTKGKFTMRSESKKINTILVNGYNELGNIISGVIQWI</sequence>